<name>W5SAN7_9SPIR</name>
<protein>
    <submittedName>
        <fullName evidence="1">Uncharacterized protein</fullName>
    </submittedName>
</protein>
<gene>
    <name evidence="1" type="ORF">BHY_1213</name>
</gene>
<sequence length="36" mass="3859">MELQLLIDTAALGNNVLLGNRPECCDSNLADEITKA</sequence>
<evidence type="ECO:0000313" key="1">
    <source>
        <dbReference type="EMBL" id="AHH04164.1"/>
    </source>
</evidence>
<organism evidence="1">
    <name type="scientific">Borrelia nietonii YOR</name>
    <dbReference type="NCBI Taxonomy" id="1293576"/>
    <lineage>
        <taxon>Bacteria</taxon>
        <taxon>Pseudomonadati</taxon>
        <taxon>Spirochaetota</taxon>
        <taxon>Spirochaetia</taxon>
        <taxon>Spirochaetales</taxon>
        <taxon>Borreliaceae</taxon>
        <taxon>Borrelia</taxon>
        <taxon>Borrelia nietonii</taxon>
    </lineage>
</organism>
<keyword evidence="1" id="KW-0614">Plasmid</keyword>
<dbReference type="EMBL" id="CP004160">
    <property type="protein sequence ID" value="AHH04164.1"/>
    <property type="molecule type" value="Genomic_DNA"/>
</dbReference>
<accession>W5SAN7</accession>
<dbReference type="AlphaFoldDB" id="W5SAN7"/>
<reference evidence="1" key="1">
    <citation type="submission" date="2013-02" db="EMBL/GenBank/DDBJ databases">
        <title>Comparative genomics of Borrelia species.</title>
        <authorList>
            <person name="Schwan T.G."/>
            <person name="Raffel S.J."/>
            <person name="Porcella S.F."/>
        </authorList>
    </citation>
    <scope>NUCLEOTIDE SEQUENCE</scope>
    <source>
        <strain evidence="1">YOR</strain>
        <plasmid evidence="1">unnamed</plasmid>
    </source>
</reference>
<proteinExistence type="predicted"/>
<dbReference type="HOGENOM" id="CLU_3354918_0_0_12"/>
<geneLocation type="plasmid" evidence="1">
    <name>unnamed</name>
</geneLocation>